<dbReference type="PROSITE" id="PS50231">
    <property type="entry name" value="RICIN_B_LECTIN"/>
    <property type="match status" value="1"/>
</dbReference>
<dbReference type="InterPro" id="IPR001547">
    <property type="entry name" value="Glyco_hydro_5"/>
</dbReference>
<dbReference type="Pfam" id="PF18962">
    <property type="entry name" value="Por_Secre_tail"/>
    <property type="match status" value="1"/>
</dbReference>
<dbReference type="SUPFAM" id="SSF50370">
    <property type="entry name" value="Ricin B-like lectins"/>
    <property type="match status" value="1"/>
</dbReference>
<keyword evidence="2 3" id="KW-0326">Glycosidase</keyword>
<dbReference type="Gene3D" id="3.20.20.80">
    <property type="entry name" value="Glycosidases"/>
    <property type="match status" value="1"/>
</dbReference>
<sequence length="562" mass="61317">MKRVSLLCFAWMAFFCASYAQTFRVSGSSLRDANNNNFVIRGINVPLQWFYNDVHSNIANIRSKTNANLLRLVWSSNASYADSYWQSSVQRCIDNKMIPMMELHDATGSNDPQRLRDMANWYAARASYFRQTNIAKHVLINIANEWSDWYMASPTNAPDITVWRDAYKSAITIIRNAGITSTLVIDGAGYGQDIAASLRTYGQELLNYDPQHNLLFSVHMYCEWTSVAKMESELQSMKNANLPIIVGEFGNNHPPCGNLPYTDLMRICQQKGIGYIPWSWKGNTTGTLDQLDMSSDWAGNSLTPWGNGVVNGANGIKSTSSVASVFGSTPPPTSGPANGVYQITARHSGKALDVASNSLADGANVQQYTYSGGSNQKWTVTSLGSGQYSIRALHSGKALDVTSSSLSDGADINQWAYSGGNNQKWRIESVGSGYYRIVSVNSGKCVDVVGASTANGAAINQYTCNGGNNQSFQLTYLSGGRLAAEHNPEDTPATVYPNPAQSTFTLEKAGTFDYSIYNVLGTSLESGQTINKVTTGQSLKPGLYLIRVKSLQGNQTLKLVKE</sequence>
<dbReference type="NCBIfam" id="TIGR04183">
    <property type="entry name" value="Por_Secre_tail"/>
    <property type="match status" value="1"/>
</dbReference>
<comment type="caution">
    <text evidence="6">The sequence shown here is derived from an EMBL/GenBank/DDBJ whole genome shotgun (WGS) entry which is preliminary data.</text>
</comment>
<feature type="domain" description="Ricin B lectin" evidence="5">
    <location>
        <begin position="338"/>
        <end position="475"/>
    </location>
</feature>
<keyword evidence="1 3" id="KW-0378">Hydrolase</keyword>
<reference evidence="7" key="1">
    <citation type="journal article" date="2019" name="Int. J. Syst. Evol. Microbiol.">
        <title>The Global Catalogue of Microorganisms (GCM) 10K type strain sequencing project: providing services to taxonomists for standard genome sequencing and annotation.</title>
        <authorList>
            <consortium name="The Broad Institute Genomics Platform"/>
            <consortium name="The Broad Institute Genome Sequencing Center for Infectious Disease"/>
            <person name="Wu L."/>
            <person name="Ma J."/>
        </authorList>
    </citation>
    <scope>NUCLEOTIDE SEQUENCE [LARGE SCALE GENOMIC DNA]</scope>
    <source>
        <strain evidence="7">KCTC 42805</strain>
    </source>
</reference>
<evidence type="ECO:0000313" key="6">
    <source>
        <dbReference type="EMBL" id="MFD2572784.1"/>
    </source>
</evidence>
<dbReference type="InterPro" id="IPR000772">
    <property type="entry name" value="Ricin_B_lectin"/>
</dbReference>
<dbReference type="InterPro" id="IPR026444">
    <property type="entry name" value="Secre_tail"/>
</dbReference>
<dbReference type="InterPro" id="IPR017853">
    <property type="entry name" value="GH"/>
</dbReference>
<dbReference type="InterPro" id="IPR035992">
    <property type="entry name" value="Ricin_B-like_lectins"/>
</dbReference>
<dbReference type="PANTHER" id="PTHR34142:SF1">
    <property type="entry name" value="GLYCOSIDE HYDROLASE FAMILY 5 DOMAIN-CONTAINING PROTEIN"/>
    <property type="match status" value="1"/>
</dbReference>
<name>A0ABW5M7Y8_9BACT</name>
<proteinExistence type="inferred from homology"/>
<evidence type="ECO:0000256" key="2">
    <source>
        <dbReference type="ARBA" id="ARBA00023295"/>
    </source>
</evidence>
<organism evidence="6 7">
    <name type="scientific">Spirosoma soli</name>
    <dbReference type="NCBI Taxonomy" id="1770529"/>
    <lineage>
        <taxon>Bacteria</taxon>
        <taxon>Pseudomonadati</taxon>
        <taxon>Bacteroidota</taxon>
        <taxon>Cytophagia</taxon>
        <taxon>Cytophagales</taxon>
        <taxon>Cytophagaceae</taxon>
        <taxon>Spirosoma</taxon>
    </lineage>
</organism>
<dbReference type="Pfam" id="PF00150">
    <property type="entry name" value="Cellulase"/>
    <property type="match status" value="1"/>
</dbReference>
<evidence type="ECO:0000256" key="4">
    <source>
        <dbReference type="SAM" id="SignalP"/>
    </source>
</evidence>
<dbReference type="SMART" id="SM00458">
    <property type="entry name" value="RICIN"/>
    <property type="match status" value="1"/>
</dbReference>
<evidence type="ECO:0000259" key="5">
    <source>
        <dbReference type="SMART" id="SM00458"/>
    </source>
</evidence>
<evidence type="ECO:0000256" key="3">
    <source>
        <dbReference type="RuleBase" id="RU361153"/>
    </source>
</evidence>
<comment type="similarity">
    <text evidence="3">Belongs to the glycosyl hydrolase 5 (cellulase A) family.</text>
</comment>
<feature type="signal peptide" evidence="4">
    <location>
        <begin position="1"/>
        <end position="20"/>
    </location>
</feature>
<evidence type="ECO:0000313" key="7">
    <source>
        <dbReference type="Proteomes" id="UP001597469"/>
    </source>
</evidence>
<dbReference type="Proteomes" id="UP001597469">
    <property type="component" value="Unassembled WGS sequence"/>
</dbReference>
<feature type="chain" id="PRO_5046794300" evidence="4">
    <location>
        <begin position="21"/>
        <end position="562"/>
    </location>
</feature>
<keyword evidence="4" id="KW-0732">Signal</keyword>
<evidence type="ECO:0000256" key="1">
    <source>
        <dbReference type="ARBA" id="ARBA00022801"/>
    </source>
</evidence>
<dbReference type="PANTHER" id="PTHR34142">
    <property type="entry name" value="ENDO-BETA-1,4-GLUCANASE A"/>
    <property type="match status" value="1"/>
</dbReference>
<gene>
    <name evidence="6" type="ORF">ACFSUS_19240</name>
</gene>
<keyword evidence="7" id="KW-1185">Reference proteome</keyword>
<dbReference type="CDD" id="cd00161">
    <property type="entry name" value="beta-trefoil_Ricin-like"/>
    <property type="match status" value="1"/>
</dbReference>
<protein>
    <submittedName>
        <fullName evidence="6">RICIN domain-containing protein</fullName>
    </submittedName>
</protein>
<dbReference type="EMBL" id="JBHULN010000013">
    <property type="protein sequence ID" value="MFD2572784.1"/>
    <property type="molecule type" value="Genomic_DNA"/>
</dbReference>
<accession>A0ABW5M7Y8</accession>
<dbReference type="Gene3D" id="2.80.10.50">
    <property type="match status" value="3"/>
</dbReference>
<dbReference type="SUPFAM" id="SSF51445">
    <property type="entry name" value="(Trans)glycosidases"/>
    <property type="match status" value="1"/>
</dbReference>
<dbReference type="RefSeq" id="WP_381525378.1">
    <property type="nucleotide sequence ID" value="NZ_JBHULN010000013.1"/>
</dbReference>
<dbReference type="Pfam" id="PF14200">
    <property type="entry name" value="RicinB_lectin_2"/>
    <property type="match status" value="2"/>
</dbReference>